<dbReference type="InterPro" id="IPR006674">
    <property type="entry name" value="HD_domain"/>
</dbReference>
<dbReference type="NCBIfam" id="NF003467">
    <property type="entry name" value="PRK05092.1"/>
    <property type="match status" value="1"/>
</dbReference>
<dbReference type="GO" id="GO:0008081">
    <property type="term" value="F:phosphoric diester hydrolase activity"/>
    <property type="evidence" value="ECO:0007669"/>
    <property type="project" value="UniProtKB-UniRule"/>
</dbReference>
<evidence type="ECO:0000256" key="7">
    <source>
        <dbReference type="HAMAP-Rule" id="MF_00277"/>
    </source>
</evidence>
<accession>A0A7Z0KX65</accession>
<feature type="compositionally biased region" description="Pro residues" evidence="8">
    <location>
        <begin position="41"/>
        <end position="52"/>
    </location>
</feature>
<dbReference type="CDD" id="cd00077">
    <property type="entry name" value="HDc"/>
    <property type="match status" value="1"/>
</dbReference>
<comment type="domain">
    <text evidence="7">Has four distinct domains: an N-terminal nucleotidyltransferase (NT) domain responsible for UTase activity, a central HD domain that encodes UR activity, and two C-terminal ACT domains that seem to have a role in glutamine sensing.</text>
</comment>
<dbReference type="Proteomes" id="UP000529417">
    <property type="component" value="Unassembled WGS sequence"/>
</dbReference>
<organism evidence="11 12">
    <name type="scientific">Rhabdonatronobacter sediminivivens</name>
    <dbReference type="NCBI Taxonomy" id="2743469"/>
    <lineage>
        <taxon>Bacteria</taxon>
        <taxon>Pseudomonadati</taxon>
        <taxon>Pseudomonadota</taxon>
        <taxon>Alphaproteobacteria</taxon>
        <taxon>Rhodobacterales</taxon>
        <taxon>Paracoccaceae</taxon>
        <taxon>Rhabdonatronobacter</taxon>
    </lineage>
</organism>
<keyword evidence="12" id="KW-1185">Reference proteome</keyword>
<dbReference type="Gene3D" id="3.30.70.260">
    <property type="match status" value="1"/>
</dbReference>
<evidence type="ECO:0000256" key="4">
    <source>
        <dbReference type="ARBA" id="ARBA00022801"/>
    </source>
</evidence>
<feature type="domain" description="ACT" evidence="9">
    <location>
        <begin position="780"/>
        <end position="862"/>
    </location>
</feature>
<protein>
    <recommendedName>
        <fullName evidence="7">Bifunctional uridylyltransferase/uridylyl-removing enzyme</fullName>
        <shortName evidence="7">UTase/UR</shortName>
    </recommendedName>
    <alternativeName>
        <fullName evidence="7">Bifunctional [protein-PII] modification enzyme</fullName>
    </alternativeName>
    <alternativeName>
        <fullName evidence="7">Bifunctional nitrogen sensor protein</fullName>
    </alternativeName>
    <domain>
        <recommendedName>
            <fullName evidence="7">[Protein-PII] uridylyltransferase</fullName>
            <shortName evidence="7">PII uridylyltransferase</shortName>
            <shortName evidence="7">UTase</shortName>
            <ecNumber evidence="7">2.7.7.59</ecNumber>
        </recommendedName>
    </domain>
    <domain>
        <recommendedName>
            <fullName evidence="7">[Protein-PII]-UMP uridylyl-removing enzyme</fullName>
            <shortName evidence="7">UR</shortName>
            <ecNumber evidence="7">3.1.4.-</ecNumber>
        </recommendedName>
    </domain>
</protein>
<comment type="caution">
    <text evidence="11">The sequence shown here is derived from an EMBL/GenBank/DDBJ whole genome shotgun (WGS) entry which is preliminary data.</text>
</comment>
<comment type="cofactor">
    <cofactor evidence="7">
        <name>Mg(2+)</name>
        <dbReference type="ChEBI" id="CHEBI:18420"/>
    </cofactor>
</comment>
<dbReference type="SUPFAM" id="SSF55021">
    <property type="entry name" value="ACT-like"/>
    <property type="match status" value="2"/>
</dbReference>
<keyword evidence="1 7" id="KW-0808">Transferase</keyword>
<evidence type="ECO:0000259" key="10">
    <source>
        <dbReference type="PROSITE" id="PS51831"/>
    </source>
</evidence>
<dbReference type="PROSITE" id="PS51671">
    <property type="entry name" value="ACT"/>
    <property type="match status" value="2"/>
</dbReference>
<dbReference type="Pfam" id="PF24931">
    <property type="entry name" value="ACT_ACR9_3rd"/>
    <property type="match status" value="1"/>
</dbReference>
<comment type="similarity">
    <text evidence="7">Belongs to the GlnD family.</text>
</comment>
<dbReference type="AlphaFoldDB" id="A0A7Z0KX65"/>
<dbReference type="InterPro" id="IPR010043">
    <property type="entry name" value="UTase/UR"/>
</dbReference>
<dbReference type="SUPFAM" id="SSF81593">
    <property type="entry name" value="Nucleotidyltransferase substrate binding subunit/domain"/>
    <property type="match status" value="1"/>
</dbReference>
<proteinExistence type="inferred from homology"/>
<keyword evidence="3" id="KW-0677">Repeat</keyword>
<keyword evidence="4 7" id="KW-0378">Hydrolase</keyword>
<evidence type="ECO:0000256" key="1">
    <source>
        <dbReference type="ARBA" id="ARBA00022679"/>
    </source>
</evidence>
<comment type="activity regulation">
    <text evidence="7">Uridylyltransferase (UTase) activity is inhibited by glutamine, while glutamine activates uridylyl-removing (UR) activity.</text>
</comment>
<dbReference type="PROSITE" id="PS51831">
    <property type="entry name" value="HD"/>
    <property type="match status" value="1"/>
</dbReference>
<evidence type="ECO:0000256" key="2">
    <source>
        <dbReference type="ARBA" id="ARBA00022695"/>
    </source>
</evidence>
<sequence>MNAGWPLPKSRTTRLSSLPQPREALPEPVSEPLPRDISPDAPQPGPVFPAPPAQEDGLILPPAELADVPAMERRLLDALQGSRGTRETRAAVVAVLSEVLARGNAALEAALRARPLEARAYVAAQTWLTDLVVTTALRVAQNHLHPNPNPSEAERIAVLAVGGYGRAEMAPHSDVDLLFLGSWKITGRVENVIESTLYILWDLKLKVGHSSRTVADCLRLGKEDYTIRTALLEHRFLFGNKPLADNLHDELWSGLFARTERDFIEAKLAERAERHQKQGGQRYVLEPNVKEGKGGLRDLQTLYWIAKYLHRVEQAAELVELGVFRPEEYSAFHDAETFLWATRCHMHHITRRPVEQLTFDLQPEVAERMGFTDHSGRRAVEHFMQAYFRHATRVGEVTRIFLTGLEARLVKREPLLRGLFRRRRKLRDGFAIENNRITFAEPDTALDDPIALLRIFDEALRTGHLLHPDAMRLITANLHRIDARLRASRRANMLFMNMLLKRGNPERALRRMNEVGVLGAFIPEFERIVAMMQFNVYHHYTVDEHTIQCISTLAQIERGELIEELPIASRILEEGVNRRVLYVALLLHDIGKGLPEDHSIIGAQIARRLAPRFGLTPEDAETVEWLVRHHLLMSDTAQKRDISDPRTVRDFARAVKSRRRLDLLTVLTVCDIRGVGPGTWNNWKAMLLRQLYRDTADALENGLEALNLEKREGAAKRALREALADWSRADLRTETARHYGPYWQGLPTETQVVFAHLLRGICTCEIRIDLHPDPARDATRACFALSDHPGAFARLAGALALVGANIVDARTYTSKDGFATAVFWIQDGEGHPYEEARLPRLRKMIERTFAGEVVAQKALEDRDKIRKRERRFNIPTNISFDNEGSEIYTIIEVDTRDRPGLLHDLTRTLAENNIYIASAVIATYGAQVVDTFYVKDMFGLKLHTKSRQEALERKLRAAIRAGAERAQA</sequence>
<dbReference type="Gene3D" id="3.30.460.10">
    <property type="entry name" value="Beta Polymerase, domain 2"/>
    <property type="match status" value="1"/>
</dbReference>
<dbReference type="EC" id="2.7.7.59" evidence="7"/>
<evidence type="ECO:0000313" key="11">
    <source>
        <dbReference type="EMBL" id="NYS24140.1"/>
    </source>
</evidence>
<feature type="region of interest" description="Disordered" evidence="8">
    <location>
        <begin position="1"/>
        <end position="54"/>
    </location>
</feature>
<comment type="catalytic activity">
    <reaction evidence="7">
        <text>[protein-PII]-L-tyrosine + UTP = [protein-PII]-uridylyl-L-tyrosine + diphosphate</text>
        <dbReference type="Rhea" id="RHEA:13673"/>
        <dbReference type="Rhea" id="RHEA-COMP:12147"/>
        <dbReference type="Rhea" id="RHEA-COMP:12148"/>
        <dbReference type="ChEBI" id="CHEBI:33019"/>
        <dbReference type="ChEBI" id="CHEBI:46398"/>
        <dbReference type="ChEBI" id="CHEBI:46858"/>
        <dbReference type="ChEBI" id="CHEBI:90602"/>
        <dbReference type="EC" id="2.7.7.59"/>
    </reaction>
</comment>
<dbReference type="NCBIfam" id="TIGR01693">
    <property type="entry name" value="UTase_glnD"/>
    <property type="match status" value="1"/>
</dbReference>
<dbReference type="Pfam" id="PF08335">
    <property type="entry name" value="GlnD_UR_UTase"/>
    <property type="match status" value="1"/>
</dbReference>
<gene>
    <name evidence="7" type="primary">glnD</name>
    <name evidence="11" type="ORF">HUK65_03975</name>
</gene>
<dbReference type="PIRSF" id="PIRSF006288">
    <property type="entry name" value="PII_uridyltransf"/>
    <property type="match status" value="1"/>
</dbReference>
<comment type="catalytic activity">
    <reaction evidence="7">
        <text>[protein-PII]-uridylyl-L-tyrosine + H2O = [protein-PII]-L-tyrosine + UMP + H(+)</text>
        <dbReference type="Rhea" id="RHEA:48600"/>
        <dbReference type="Rhea" id="RHEA-COMP:12147"/>
        <dbReference type="Rhea" id="RHEA-COMP:12148"/>
        <dbReference type="ChEBI" id="CHEBI:15377"/>
        <dbReference type="ChEBI" id="CHEBI:15378"/>
        <dbReference type="ChEBI" id="CHEBI:46858"/>
        <dbReference type="ChEBI" id="CHEBI:57865"/>
        <dbReference type="ChEBI" id="CHEBI:90602"/>
    </reaction>
</comment>
<dbReference type="InterPro" id="IPR043519">
    <property type="entry name" value="NT_sf"/>
</dbReference>
<dbReference type="PANTHER" id="PTHR47320">
    <property type="entry name" value="BIFUNCTIONAL URIDYLYLTRANSFERASE/URIDYLYL-REMOVING ENZYME"/>
    <property type="match status" value="1"/>
</dbReference>
<dbReference type="Gene3D" id="1.10.3090.10">
    <property type="entry name" value="cca-adding enzyme, domain 2"/>
    <property type="match status" value="1"/>
</dbReference>
<evidence type="ECO:0000313" key="12">
    <source>
        <dbReference type="Proteomes" id="UP000529417"/>
    </source>
</evidence>
<comment type="caution">
    <text evidence="7">Lacks conserved residue(s) required for the propagation of feature annotation.</text>
</comment>
<name>A0A7Z0KX65_9RHOB</name>
<evidence type="ECO:0000259" key="9">
    <source>
        <dbReference type="PROSITE" id="PS51671"/>
    </source>
</evidence>
<dbReference type="PANTHER" id="PTHR47320:SF1">
    <property type="entry name" value="BIFUNCTIONAL URIDYLYLTRANSFERASE_URIDYLYL-REMOVING ENZYME"/>
    <property type="match status" value="1"/>
</dbReference>
<dbReference type="CDD" id="cd04899">
    <property type="entry name" value="ACT_ACR-UUR-like_2"/>
    <property type="match status" value="1"/>
</dbReference>
<dbReference type="HAMAP" id="MF_00277">
    <property type="entry name" value="PII_uridylyl_transf"/>
    <property type="match status" value="1"/>
</dbReference>
<feature type="domain" description="HD" evidence="10">
    <location>
        <begin position="542"/>
        <end position="664"/>
    </location>
</feature>
<dbReference type="InterPro" id="IPR013546">
    <property type="entry name" value="PII_UdlTrfase/GS_AdlTrfase"/>
</dbReference>
<dbReference type="InterPro" id="IPR002912">
    <property type="entry name" value="ACT_dom"/>
</dbReference>
<evidence type="ECO:0000256" key="8">
    <source>
        <dbReference type="SAM" id="MobiDB-lite"/>
    </source>
</evidence>
<dbReference type="EMBL" id="JACBXS010000006">
    <property type="protein sequence ID" value="NYS24140.1"/>
    <property type="molecule type" value="Genomic_DNA"/>
</dbReference>
<keyword evidence="6 7" id="KW-0511">Multifunctional enzyme</keyword>
<evidence type="ECO:0000256" key="5">
    <source>
        <dbReference type="ARBA" id="ARBA00022842"/>
    </source>
</evidence>
<reference evidence="11 12" key="1">
    <citation type="journal article" date="2000" name="Arch. Microbiol.">
        <title>Rhodobaca bogoriensis gen. nov. and sp. nov., an alkaliphilic purple nonsulfur bacterium from African Rift Valley soda lakes.</title>
        <authorList>
            <person name="Milford A.D."/>
            <person name="Achenbach L.A."/>
            <person name="Jung D.O."/>
            <person name="Madigan M.T."/>
        </authorList>
    </citation>
    <scope>NUCLEOTIDE SEQUENCE [LARGE SCALE GENOMIC DNA]</scope>
    <source>
        <strain evidence="11 12">2376</strain>
    </source>
</reference>
<dbReference type="SUPFAM" id="SSF81301">
    <property type="entry name" value="Nucleotidyltransferase"/>
    <property type="match status" value="1"/>
</dbReference>
<evidence type="ECO:0000256" key="3">
    <source>
        <dbReference type="ARBA" id="ARBA00022737"/>
    </source>
</evidence>
<dbReference type="GO" id="GO:0008773">
    <property type="term" value="F:[protein-PII] uridylyltransferase activity"/>
    <property type="evidence" value="ECO:0007669"/>
    <property type="project" value="UniProtKB-UniRule"/>
</dbReference>
<feature type="domain" description="ACT" evidence="9">
    <location>
        <begin position="890"/>
        <end position="968"/>
    </location>
</feature>
<dbReference type="SUPFAM" id="SSF81891">
    <property type="entry name" value="Poly A polymerase C-terminal region-like"/>
    <property type="match status" value="1"/>
</dbReference>
<keyword evidence="2 7" id="KW-0548">Nucleotidyltransferase</keyword>
<dbReference type="CDD" id="cd05401">
    <property type="entry name" value="NT_GlnE_GlnD_like"/>
    <property type="match status" value="1"/>
</dbReference>
<dbReference type="EC" id="3.1.4.-" evidence="7"/>
<dbReference type="GO" id="GO:0006808">
    <property type="term" value="P:regulation of nitrogen utilization"/>
    <property type="evidence" value="ECO:0007669"/>
    <property type="project" value="UniProtKB-UniRule"/>
</dbReference>
<comment type="function">
    <text evidence="7">Modifies, by uridylylation and deuridylylation, the PII regulatory proteins (GlnB and homologs), in response to the nitrogen status of the cell that GlnD senses through the glutamine level. Under low glutamine levels, catalyzes the conversion of the PII proteins and UTP to PII-UMP and PPi, while under higher glutamine levels, GlnD hydrolyzes PII-UMP to PII and UMP (deuridylylation). Thus, controls uridylylation state and activity of the PII proteins, and plays an important role in the regulation of nitrogen metabolism.</text>
</comment>
<dbReference type="CDD" id="cd04900">
    <property type="entry name" value="ACT_UUR-like_1"/>
    <property type="match status" value="1"/>
</dbReference>
<feature type="region of interest" description="Uridylyltransferase" evidence="7">
    <location>
        <begin position="1"/>
        <end position="425"/>
    </location>
</feature>
<dbReference type="InterPro" id="IPR045865">
    <property type="entry name" value="ACT-like_dom_sf"/>
</dbReference>
<keyword evidence="5 7" id="KW-0460">Magnesium</keyword>
<dbReference type="InterPro" id="IPR003607">
    <property type="entry name" value="HD/PDEase_dom"/>
</dbReference>
<evidence type="ECO:0000256" key="6">
    <source>
        <dbReference type="ARBA" id="ARBA00023268"/>
    </source>
</evidence>
<dbReference type="Pfam" id="PF01966">
    <property type="entry name" value="HD"/>
    <property type="match status" value="1"/>
</dbReference>
<dbReference type="SMART" id="SM00471">
    <property type="entry name" value="HDc"/>
    <property type="match status" value="1"/>
</dbReference>